<dbReference type="Pfam" id="PF00465">
    <property type="entry name" value="Fe-ADH"/>
    <property type="match status" value="1"/>
</dbReference>
<feature type="domain" description="Fe-containing alcohol dehydrogenase-like C-terminal" evidence="4">
    <location>
        <begin position="205"/>
        <end position="397"/>
    </location>
</feature>
<dbReference type="GO" id="GO:0004022">
    <property type="term" value="F:alcohol dehydrogenase (NAD+) activity"/>
    <property type="evidence" value="ECO:0007669"/>
    <property type="project" value="TreeGrafter"/>
</dbReference>
<dbReference type="InterPro" id="IPR056798">
    <property type="entry name" value="ADH_Fe_C"/>
</dbReference>
<dbReference type="AlphaFoldDB" id="A0A212K8T2"/>
<dbReference type="EC" id="1.1.1.2" evidence="5"/>
<name>A0A212K8T2_9BACT</name>
<evidence type="ECO:0000256" key="1">
    <source>
        <dbReference type="ARBA" id="ARBA00007358"/>
    </source>
</evidence>
<evidence type="ECO:0000256" key="2">
    <source>
        <dbReference type="ARBA" id="ARBA00023002"/>
    </source>
</evidence>
<dbReference type="Gene3D" id="1.20.1090.10">
    <property type="entry name" value="Dehydroquinate synthase-like - alpha domain"/>
    <property type="match status" value="1"/>
</dbReference>
<accession>A0A212K8T2</accession>
<evidence type="ECO:0000313" key="5">
    <source>
        <dbReference type="EMBL" id="SBW08076.1"/>
    </source>
</evidence>
<dbReference type="RefSeq" id="WP_227118839.1">
    <property type="nucleotide sequence ID" value="NZ_LT598928.1"/>
</dbReference>
<proteinExistence type="inferred from homology"/>
<reference evidence="5" key="1">
    <citation type="submission" date="2016-04" db="EMBL/GenBank/DDBJ databases">
        <authorList>
            <person name="Evans L.H."/>
            <person name="Alamgir A."/>
            <person name="Owens N."/>
            <person name="Weber N.D."/>
            <person name="Virtaneva K."/>
            <person name="Barbian K."/>
            <person name="Babar A."/>
            <person name="Rosenke K."/>
        </authorList>
    </citation>
    <scope>NUCLEOTIDE SEQUENCE</scope>
    <source>
        <strain evidence="5">92-2</strain>
    </source>
</reference>
<dbReference type="FunFam" id="3.40.50.1970:FF:000003">
    <property type="entry name" value="Alcohol dehydrogenase, iron-containing"/>
    <property type="match status" value="1"/>
</dbReference>
<dbReference type="Gene3D" id="3.40.50.1970">
    <property type="match status" value="1"/>
</dbReference>
<organism evidence="5">
    <name type="scientific">uncultured Desulfovibrio sp</name>
    <dbReference type="NCBI Taxonomy" id="167968"/>
    <lineage>
        <taxon>Bacteria</taxon>
        <taxon>Pseudomonadati</taxon>
        <taxon>Thermodesulfobacteriota</taxon>
        <taxon>Desulfovibrionia</taxon>
        <taxon>Desulfovibrionales</taxon>
        <taxon>Desulfovibrionaceae</taxon>
        <taxon>Desulfovibrio</taxon>
        <taxon>environmental samples</taxon>
    </lineage>
</organism>
<dbReference type="GO" id="GO:0008106">
    <property type="term" value="F:alcohol dehydrogenase (NADP+) activity"/>
    <property type="evidence" value="ECO:0007669"/>
    <property type="project" value="UniProtKB-EC"/>
</dbReference>
<evidence type="ECO:0000259" key="4">
    <source>
        <dbReference type="Pfam" id="PF25137"/>
    </source>
</evidence>
<dbReference type="GO" id="GO:0046872">
    <property type="term" value="F:metal ion binding"/>
    <property type="evidence" value="ECO:0007669"/>
    <property type="project" value="InterPro"/>
</dbReference>
<feature type="domain" description="Alcohol dehydrogenase iron-type/glycerol dehydrogenase GldA" evidence="3">
    <location>
        <begin position="19"/>
        <end position="190"/>
    </location>
</feature>
<dbReference type="Pfam" id="PF25137">
    <property type="entry name" value="ADH_Fe_C"/>
    <property type="match status" value="1"/>
</dbReference>
<dbReference type="InterPro" id="IPR039697">
    <property type="entry name" value="Alcohol_dehydrogenase_Fe"/>
</dbReference>
<dbReference type="PANTHER" id="PTHR11496">
    <property type="entry name" value="ALCOHOL DEHYDROGENASE"/>
    <property type="match status" value="1"/>
</dbReference>
<keyword evidence="2 5" id="KW-0560">Oxidoreductase</keyword>
<dbReference type="PANTHER" id="PTHR11496:SF102">
    <property type="entry name" value="ALCOHOL DEHYDROGENASE 4"/>
    <property type="match status" value="1"/>
</dbReference>
<evidence type="ECO:0000259" key="3">
    <source>
        <dbReference type="Pfam" id="PF00465"/>
    </source>
</evidence>
<comment type="similarity">
    <text evidence="1">Belongs to the iron-containing alcohol dehydrogenase family.</text>
</comment>
<sequence>MWDQAADYKNVREIRVKTTTYLGVGAIDKIDDILAQLKSEGITSILCVCGGRSYKITGAWDKVEAAAQKHGVTLALYNRVTPNPTTDSVDEAAALGRSVNAGAVLAIGGGSPIDCGKSAAILLANPGKTGDDLYCFRFTPQAALPIIAINLTHGTGSEVNRFAVATVTKLNYKPAIAYDCIYPRFAIDDPALMTGLSPDQTRYVSIDAVNHVVEAATTTVTNPFAISLAAETIRLVHQWLPAALADPCDLKARYQLCYAAMQAGVAFDNGLLHFTHALEHPLSAVSPDLSHGLGLAVLLPAVILECYPARPDVLAHILAPLAPGLKGLPEEAPQAAKAVEQWLASVGVPQKLEDLGVTAADVDKFCDLVEQTPSLGLLISVAPVEGTRERVARIYNNSLKPMA</sequence>
<dbReference type="SUPFAM" id="SSF56796">
    <property type="entry name" value="Dehydroquinate synthase-like"/>
    <property type="match status" value="1"/>
</dbReference>
<dbReference type="CDD" id="cd08186">
    <property type="entry name" value="Fe-ADH-like"/>
    <property type="match status" value="1"/>
</dbReference>
<gene>
    <name evidence="5" type="primary">adhA</name>
    <name evidence="5" type="ORF">KM92DES2_12428</name>
</gene>
<protein>
    <submittedName>
        <fullName evidence="5">Long-chain primary alcohol dehydrogenase AdhA</fullName>
        <ecNumber evidence="5">1.1.1.2</ecNumber>
    </submittedName>
</protein>
<dbReference type="InterPro" id="IPR001670">
    <property type="entry name" value="ADH_Fe/GldA"/>
</dbReference>
<dbReference type="InterPro" id="IPR045910">
    <property type="entry name" value="AdhA-like"/>
</dbReference>
<dbReference type="EMBL" id="FLUP01000001">
    <property type="protein sequence ID" value="SBW08076.1"/>
    <property type="molecule type" value="Genomic_DNA"/>
</dbReference>